<dbReference type="InterPro" id="IPR004538">
    <property type="entry name" value="Hemolysin_A/TlyA"/>
</dbReference>
<comment type="caution">
    <text evidence="5">The sequence shown here is derived from an EMBL/GenBank/DDBJ whole genome shotgun (WGS) entry which is preliminary data.</text>
</comment>
<dbReference type="GO" id="GO:0003723">
    <property type="term" value="F:RNA binding"/>
    <property type="evidence" value="ECO:0007669"/>
    <property type="project" value="UniProtKB-KW"/>
</dbReference>
<dbReference type="EMBL" id="VSDO01000001">
    <property type="protein sequence ID" value="TYA14706.1"/>
    <property type="molecule type" value="Genomic_DNA"/>
</dbReference>
<dbReference type="NCBIfam" id="TIGR00478">
    <property type="entry name" value="tly"/>
    <property type="match status" value="1"/>
</dbReference>
<dbReference type="GO" id="GO:0008168">
    <property type="term" value="F:methyltransferase activity"/>
    <property type="evidence" value="ECO:0007669"/>
    <property type="project" value="UniProtKB-KW"/>
</dbReference>
<dbReference type="InterPro" id="IPR036986">
    <property type="entry name" value="S4_RNA-bd_sf"/>
</dbReference>
<keyword evidence="5" id="KW-0808">Transferase</keyword>
<dbReference type="Gene3D" id="3.40.50.150">
    <property type="entry name" value="Vaccinia Virus protein VP39"/>
    <property type="match status" value="1"/>
</dbReference>
<evidence type="ECO:0000313" key="5">
    <source>
        <dbReference type="EMBL" id="TYA14706.1"/>
    </source>
</evidence>
<dbReference type="PROSITE" id="PS50889">
    <property type="entry name" value="S4"/>
    <property type="match status" value="1"/>
</dbReference>
<comment type="similarity">
    <text evidence="2">Belongs to the TlyA family.</text>
</comment>
<dbReference type="InterPro" id="IPR047048">
    <property type="entry name" value="TlyA"/>
</dbReference>
<keyword evidence="5" id="KW-0489">Methyltransferase</keyword>
<organism evidence="5 6">
    <name type="scientific">Paenibacillus faecis</name>
    <dbReference type="NCBI Taxonomy" id="862114"/>
    <lineage>
        <taxon>Bacteria</taxon>
        <taxon>Bacillati</taxon>
        <taxon>Bacillota</taxon>
        <taxon>Bacilli</taxon>
        <taxon>Bacillales</taxon>
        <taxon>Paenibacillaceae</taxon>
        <taxon>Paenibacillus</taxon>
    </lineage>
</organism>
<evidence type="ECO:0000256" key="1">
    <source>
        <dbReference type="ARBA" id="ARBA00022884"/>
    </source>
</evidence>
<protein>
    <submittedName>
        <fullName evidence="5">TlyA family RNA methyltransferase</fullName>
    </submittedName>
</protein>
<dbReference type="Proteomes" id="UP000325218">
    <property type="component" value="Unassembled WGS sequence"/>
</dbReference>
<accession>A0A5D0CXM1</accession>
<keyword evidence="1 3" id="KW-0694">RNA-binding</keyword>
<gene>
    <name evidence="5" type="ORF">FRY98_03235</name>
</gene>
<dbReference type="InterPro" id="IPR002942">
    <property type="entry name" value="S4_RNA-bd"/>
</dbReference>
<sequence length="300" mass="33281">MTLRPAYTSSAFFKVHIDDFKEEERNGLNKRKLPLWRLLLERGFFEERKEAASWVMSNKVLINGTPAVYEGEQVREDVEIAIKGYEQKYVGKGGLKLEGALEYFQINVSGKIALDTGASTGGFTDCLLQHGVAKVYAIDAGYGQLAGKLRLDSRVVNMEKTNIGSVAKLHLKPEPEFATLDLSYLSLKQAIPLVVRLLQPSGEILCLVKPLFEVADPQIRRSGRIDDPGIYQQILMDLVSFTENIGLRVLGITNSLVTGNKGTKEFFLWLGQSGGSVKRDIRKDIDAAVIEAAKLKAYSK</sequence>
<dbReference type="InterPro" id="IPR029063">
    <property type="entry name" value="SAM-dependent_MTases_sf"/>
</dbReference>
<evidence type="ECO:0000256" key="2">
    <source>
        <dbReference type="ARBA" id="ARBA00029460"/>
    </source>
</evidence>
<dbReference type="PANTHER" id="PTHR32319:SF0">
    <property type="entry name" value="BACTERIAL HEMOLYSIN-LIKE PROTEIN"/>
    <property type="match status" value="1"/>
</dbReference>
<evidence type="ECO:0000259" key="4">
    <source>
        <dbReference type="SMART" id="SM00363"/>
    </source>
</evidence>
<evidence type="ECO:0000313" key="6">
    <source>
        <dbReference type="Proteomes" id="UP000325218"/>
    </source>
</evidence>
<keyword evidence="6" id="KW-1185">Reference proteome</keyword>
<dbReference type="SUPFAM" id="SSF53335">
    <property type="entry name" value="S-adenosyl-L-methionine-dependent methyltransferases"/>
    <property type="match status" value="1"/>
</dbReference>
<dbReference type="InterPro" id="IPR002877">
    <property type="entry name" value="RNA_MeTrfase_FtsJ_dom"/>
</dbReference>
<feature type="domain" description="RNA-binding S4" evidence="4">
    <location>
        <begin position="33"/>
        <end position="96"/>
    </location>
</feature>
<dbReference type="PIRSF" id="PIRSF005578">
    <property type="entry name" value="TlyA"/>
    <property type="match status" value="1"/>
</dbReference>
<dbReference type="Pfam" id="PF01728">
    <property type="entry name" value="FtsJ"/>
    <property type="match status" value="1"/>
</dbReference>
<proteinExistence type="inferred from homology"/>
<evidence type="ECO:0000256" key="3">
    <source>
        <dbReference type="PROSITE-ProRule" id="PRU00182"/>
    </source>
</evidence>
<dbReference type="SMART" id="SM00363">
    <property type="entry name" value="S4"/>
    <property type="match status" value="1"/>
</dbReference>
<dbReference type="OrthoDB" id="9784736at2"/>
<dbReference type="AlphaFoldDB" id="A0A5D0CXM1"/>
<dbReference type="GO" id="GO:0032259">
    <property type="term" value="P:methylation"/>
    <property type="evidence" value="ECO:0007669"/>
    <property type="project" value="UniProtKB-KW"/>
</dbReference>
<name>A0A5D0CXM1_9BACL</name>
<reference evidence="5 6" key="1">
    <citation type="submission" date="2019-08" db="EMBL/GenBank/DDBJ databases">
        <title>Genome sequencing of Paenibacillus faecis DSM 23593(T).</title>
        <authorList>
            <person name="Kook J.-K."/>
            <person name="Park S.-N."/>
            <person name="Lim Y.K."/>
        </authorList>
    </citation>
    <scope>NUCLEOTIDE SEQUENCE [LARGE SCALE GENOMIC DNA]</scope>
    <source>
        <strain evidence="5 6">DSM 23593</strain>
    </source>
</reference>
<dbReference type="PANTHER" id="PTHR32319">
    <property type="entry name" value="BACTERIAL HEMOLYSIN-LIKE PROTEIN"/>
    <property type="match status" value="1"/>
</dbReference>
<dbReference type="Gene3D" id="3.10.290.10">
    <property type="entry name" value="RNA-binding S4 domain"/>
    <property type="match status" value="1"/>
</dbReference>
<dbReference type="SUPFAM" id="SSF55174">
    <property type="entry name" value="Alpha-L RNA-binding motif"/>
    <property type="match status" value="1"/>
</dbReference>